<keyword evidence="4" id="KW-0964">Secreted</keyword>
<protein>
    <recommendedName>
        <fullName evidence="3">Beta-2-glycoprotein 1</fullName>
    </recommendedName>
    <alternativeName>
        <fullName evidence="11">Apolipoprotein H</fullName>
    </alternativeName>
    <alternativeName>
        <fullName evidence="12">Beta-2-glycoprotein I</fullName>
    </alternativeName>
</protein>
<dbReference type="PANTHER" id="PTHR19325:SF549">
    <property type="entry name" value="BETA-2-GLYCOPROTEIN 1"/>
    <property type="match status" value="1"/>
</dbReference>
<feature type="disulfide bond" evidence="13">
    <location>
        <begin position="40"/>
        <end position="83"/>
    </location>
</feature>
<dbReference type="InterPro" id="IPR035976">
    <property type="entry name" value="Sushi/SCR/CCP_sf"/>
</dbReference>
<dbReference type="PROSITE" id="PS50923">
    <property type="entry name" value="SUSHI"/>
    <property type="match status" value="4"/>
</dbReference>
<keyword evidence="5 13" id="KW-0768">Sushi</keyword>
<name>A0A9Q1DXQ1_CONCO</name>
<evidence type="ECO:0000256" key="1">
    <source>
        <dbReference type="ARBA" id="ARBA00003651"/>
    </source>
</evidence>
<comment type="subcellular location">
    <subcellularLocation>
        <location evidence="2">Secreted</location>
    </subcellularLocation>
</comment>
<evidence type="ECO:0000256" key="2">
    <source>
        <dbReference type="ARBA" id="ARBA00004613"/>
    </source>
</evidence>
<dbReference type="InterPro" id="IPR015104">
    <property type="entry name" value="Sushi_2"/>
</dbReference>
<accession>A0A9Q1DXQ1</accession>
<dbReference type="GO" id="GO:0005576">
    <property type="term" value="C:extracellular region"/>
    <property type="evidence" value="ECO:0007669"/>
    <property type="project" value="UniProtKB-SubCell"/>
</dbReference>
<evidence type="ECO:0000313" key="16">
    <source>
        <dbReference type="EMBL" id="KAJ8283670.1"/>
    </source>
</evidence>
<evidence type="ECO:0000256" key="3">
    <source>
        <dbReference type="ARBA" id="ARBA00020104"/>
    </source>
</evidence>
<evidence type="ECO:0000256" key="14">
    <source>
        <dbReference type="SAM" id="SignalP"/>
    </source>
</evidence>
<evidence type="ECO:0000256" key="8">
    <source>
        <dbReference type="ARBA" id="ARBA00022737"/>
    </source>
</evidence>
<dbReference type="InterPro" id="IPR050350">
    <property type="entry name" value="Compl-Cell_Adhes-Reg"/>
</dbReference>
<comment type="function">
    <text evidence="1">Binds to various kinds of negatively charged substances such as heparin, phospholipids, and dextran sulfate. May prevent activation of the intrinsic blood coagulation cascade by binding to phospholipids on the surface of damaged cells.</text>
</comment>
<organism evidence="16 17">
    <name type="scientific">Conger conger</name>
    <name type="common">Conger eel</name>
    <name type="synonym">Muraena conger</name>
    <dbReference type="NCBI Taxonomy" id="82655"/>
    <lineage>
        <taxon>Eukaryota</taxon>
        <taxon>Metazoa</taxon>
        <taxon>Chordata</taxon>
        <taxon>Craniata</taxon>
        <taxon>Vertebrata</taxon>
        <taxon>Euteleostomi</taxon>
        <taxon>Actinopterygii</taxon>
        <taxon>Neopterygii</taxon>
        <taxon>Teleostei</taxon>
        <taxon>Anguilliformes</taxon>
        <taxon>Congridae</taxon>
        <taxon>Conger</taxon>
    </lineage>
</organism>
<keyword evidence="17" id="KW-1185">Reference proteome</keyword>
<evidence type="ECO:0000256" key="5">
    <source>
        <dbReference type="ARBA" id="ARBA00022659"/>
    </source>
</evidence>
<keyword evidence="6" id="KW-0358">Heparin-binding</keyword>
<comment type="caution">
    <text evidence="16">The sequence shown here is derived from an EMBL/GenBank/DDBJ whole genome shotgun (WGS) entry which is preliminary data.</text>
</comment>
<evidence type="ECO:0000256" key="6">
    <source>
        <dbReference type="ARBA" id="ARBA00022674"/>
    </source>
</evidence>
<keyword evidence="8" id="KW-0677">Repeat</keyword>
<evidence type="ECO:0000256" key="13">
    <source>
        <dbReference type="PROSITE-ProRule" id="PRU00302"/>
    </source>
</evidence>
<gene>
    <name evidence="16" type="ORF">COCON_G00025200</name>
</gene>
<keyword evidence="10" id="KW-0325">Glycoprotein</keyword>
<dbReference type="Pfam" id="PF00084">
    <property type="entry name" value="Sushi"/>
    <property type="match status" value="4"/>
</dbReference>
<feature type="domain" description="Sushi" evidence="15">
    <location>
        <begin position="157"/>
        <end position="218"/>
    </location>
</feature>
<feature type="disulfide bond" evidence="13">
    <location>
        <begin position="221"/>
        <end position="264"/>
    </location>
</feature>
<feature type="signal peptide" evidence="14">
    <location>
        <begin position="1"/>
        <end position="36"/>
    </location>
</feature>
<dbReference type="AlphaFoldDB" id="A0A9Q1DXQ1"/>
<dbReference type="SUPFAM" id="SSF57535">
    <property type="entry name" value="Complement control module/SCR domain"/>
    <property type="match status" value="5"/>
</dbReference>
<evidence type="ECO:0000256" key="10">
    <source>
        <dbReference type="ARBA" id="ARBA00023180"/>
    </source>
</evidence>
<dbReference type="Gene3D" id="2.10.70.10">
    <property type="entry name" value="Complement Module, domain 1"/>
    <property type="match status" value="5"/>
</dbReference>
<dbReference type="GO" id="GO:0008201">
    <property type="term" value="F:heparin binding"/>
    <property type="evidence" value="ECO:0007669"/>
    <property type="project" value="UniProtKB-KW"/>
</dbReference>
<proteinExistence type="predicted"/>
<evidence type="ECO:0000313" key="17">
    <source>
        <dbReference type="Proteomes" id="UP001152803"/>
    </source>
</evidence>
<dbReference type="EMBL" id="JAFJMO010000002">
    <property type="protein sequence ID" value="KAJ8283670.1"/>
    <property type="molecule type" value="Genomic_DNA"/>
</dbReference>
<feature type="domain" description="Sushi" evidence="15">
    <location>
        <begin position="38"/>
        <end position="98"/>
    </location>
</feature>
<dbReference type="OrthoDB" id="6103690at2759"/>
<reference evidence="16" key="1">
    <citation type="journal article" date="2023" name="Science">
        <title>Genome structures resolve the early diversification of teleost fishes.</title>
        <authorList>
            <person name="Parey E."/>
            <person name="Louis A."/>
            <person name="Montfort J."/>
            <person name="Bouchez O."/>
            <person name="Roques C."/>
            <person name="Iampietro C."/>
            <person name="Lluch J."/>
            <person name="Castinel A."/>
            <person name="Donnadieu C."/>
            <person name="Desvignes T."/>
            <person name="Floi Bucao C."/>
            <person name="Jouanno E."/>
            <person name="Wen M."/>
            <person name="Mejri S."/>
            <person name="Dirks R."/>
            <person name="Jansen H."/>
            <person name="Henkel C."/>
            <person name="Chen W.J."/>
            <person name="Zahm M."/>
            <person name="Cabau C."/>
            <person name="Klopp C."/>
            <person name="Thompson A.W."/>
            <person name="Robinson-Rechavi M."/>
            <person name="Braasch I."/>
            <person name="Lecointre G."/>
            <person name="Bobe J."/>
            <person name="Postlethwait J.H."/>
            <person name="Berthelot C."/>
            <person name="Roest Crollius H."/>
            <person name="Guiguen Y."/>
        </authorList>
    </citation>
    <scope>NUCLEOTIDE SEQUENCE</scope>
    <source>
        <strain evidence="16">Concon-B</strain>
    </source>
</reference>
<feature type="domain" description="Sushi" evidence="15">
    <location>
        <begin position="219"/>
        <end position="278"/>
    </location>
</feature>
<dbReference type="Pfam" id="PF09014">
    <property type="entry name" value="Sushi_2"/>
    <property type="match status" value="1"/>
</dbReference>
<evidence type="ECO:0000256" key="4">
    <source>
        <dbReference type="ARBA" id="ARBA00022525"/>
    </source>
</evidence>
<feature type="domain" description="Sushi" evidence="15">
    <location>
        <begin position="99"/>
        <end position="156"/>
    </location>
</feature>
<dbReference type="InterPro" id="IPR000436">
    <property type="entry name" value="Sushi_SCR_CCP_dom"/>
</dbReference>
<dbReference type="CDD" id="cd00033">
    <property type="entry name" value="CCP"/>
    <property type="match status" value="4"/>
</dbReference>
<keyword evidence="9 13" id="KW-1015">Disulfide bond</keyword>
<feature type="chain" id="PRO_5040219247" description="Beta-2-glycoprotein 1" evidence="14">
    <location>
        <begin position="37"/>
        <end position="364"/>
    </location>
</feature>
<comment type="caution">
    <text evidence="13">Lacks conserved residue(s) required for the propagation of feature annotation.</text>
</comment>
<keyword evidence="7 14" id="KW-0732">Signal</keyword>
<evidence type="ECO:0000256" key="9">
    <source>
        <dbReference type="ARBA" id="ARBA00023157"/>
    </source>
</evidence>
<dbReference type="SMART" id="SM00032">
    <property type="entry name" value="CCP"/>
    <property type="match status" value="4"/>
</dbReference>
<dbReference type="PANTHER" id="PTHR19325">
    <property type="entry name" value="COMPLEMENT COMPONENT-RELATED SUSHI DOMAIN-CONTAINING"/>
    <property type="match status" value="1"/>
</dbReference>
<dbReference type="Proteomes" id="UP001152803">
    <property type="component" value="Unassembled WGS sequence"/>
</dbReference>
<evidence type="ECO:0000256" key="11">
    <source>
        <dbReference type="ARBA" id="ARBA00029855"/>
    </source>
</evidence>
<feature type="disulfide bond" evidence="13">
    <location>
        <begin position="127"/>
        <end position="154"/>
    </location>
</feature>
<evidence type="ECO:0000256" key="7">
    <source>
        <dbReference type="ARBA" id="ARBA00022729"/>
    </source>
</evidence>
<evidence type="ECO:0000259" key="15">
    <source>
        <dbReference type="PROSITE" id="PS50923"/>
    </source>
</evidence>
<evidence type="ECO:0000256" key="12">
    <source>
        <dbReference type="ARBA" id="ARBA00033414"/>
    </source>
</evidence>
<sequence length="364" mass="40631">MHSPPSRSPLYQSPKMRRGLLLLLLCQLSSYTLVTPGKVCSRPLVGPSIEHRDFQRVYEVGQEVFLRCRDGYTAISGQRKIVCSANGRWSSLTFTCEPKRCSNPGPLLNGKIHIDDNLFQSIINYTCNEGYILHGANTSECLHDGTWSNQLPECEPVVCGLPKTPKYARLSYSRVVGNTTLFGDSVTYECLPPLVLFGNEVGFCKPDGSWTEPPECRLVTCPPPTAIPNGFLVLAVIREHGYTEEVTYGCSPNYVLDGPKEVECQKTGNWSSKPVCRAPCTVGIKRGRILYNNRKIWIENLKPNRVLHSERLSVYCKNKEKDCGYPVVTQCIDGELTIPACYDEPSAARYKVYASSLPSEIEMC</sequence>